<name>A0ABD2Q415_9PLAT</name>
<evidence type="ECO:0000313" key="3">
    <source>
        <dbReference type="EMBL" id="KAL3313872.1"/>
    </source>
</evidence>
<feature type="region of interest" description="Disordered" evidence="1">
    <location>
        <begin position="1"/>
        <end position="35"/>
    </location>
</feature>
<dbReference type="Proteomes" id="UP001626550">
    <property type="component" value="Unassembled WGS sequence"/>
</dbReference>
<evidence type="ECO:0000256" key="1">
    <source>
        <dbReference type="SAM" id="MobiDB-lite"/>
    </source>
</evidence>
<dbReference type="PANTHER" id="PTHR14240">
    <property type="entry name" value="RETINITIS PIGMENTOSA GTPASE REGULATOR-INTERACTING PROTEIN"/>
    <property type="match status" value="1"/>
</dbReference>
<protein>
    <submittedName>
        <fullName evidence="3">X-linked retinitis pigmentosa GTPase regulator-interacting protein 1</fullName>
    </submittedName>
</protein>
<dbReference type="InterPro" id="IPR031139">
    <property type="entry name" value="RPGRIP1_fam"/>
</dbReference>
<accession>A0ABD2Q415</accession>
<feature type="domain" description="RPGRIP1 C-terminal" evidence="2">
    <location>
        <begin position="39"/>
        <end position="176"/>
    </location>
</feature>
<dbReference type="InterPro" id="IPR035892">
    <property type="entry name" value="C2_domain_sf"/>
</dbReference>
<sequence>ETTVLDGTSTGESLVKDKVEENTPEPVPRSRSLTEDGEADRIKLVLHWLTLRTLSGSPHIDLKKRQVFVEYELFGSASVEESPASRLVEDRQMRGQLKAVLDYEKTFEVDFKNNYEKRQFLASLLLPDDPSGGCLKLTVVSEPLPTDTGECEELGQVTINIREITKLKKDLDKVPLKSKFSLYVPAHSPPSNFIERFSRGDRSDKSDIPVYFCDAVHRI</sequence>
<dbReference type="Pfam" id="PF18111">
    <property type="entry name" value="RPGR1_C"/>
    <property type="match status" value="1"/>
</dbReference>
<keyword evidence="4" id="KW-1185">Reference proteome</keyword>
<feature type="non-terminal residue" evidence="3">
    <location>
        <position position="1"/>
    </location>
</feature>
<dbReference type="EMBL" id="JBJKFK010001168">
    <property type="protein sequence ID" value="KAL3313872.1"/>
    <property type="molecule type" value="Genomic_DNA"/>
</dbReference>
<gene>
    <name evidence="3" type="primary">RPGRIP1</name>
    <name evidence="3" type="ORF">Ciccas_007523</name>
</gene>
<dbReference type="Gene3D" id="2.60.40.150">
    <property type="entry name" value="C2 domain"/>
    <property type="match status" value="1"/>
</dbReference>
<dbReference type="AlphaFoldDB" id="A0ABD2Q415"/>
<dbReference type="PANTHER" id="PTHR14240:SF1">
    <property type="entry name" value="PROTEIN FANTOM-RELATED"/>
    <property type="match status" value="1"/>
</dbReference>
<proteinExistence type="predicted"/>
<dbReference type="InterPro" id="IPR041091">
    <property type="entry name" value="RPGRIP1_C"/>
</dbReference>
<feature type="compositionally biased region" description="Polar residues" evidence="1">
    <location>
        <begin position="1"/>
        <end position="12"/>
    </location>
</feature>
<organism evidence="3 4">
    <name type="scientific">Cichlidogyrus casuarinus</name>
    <dbReference type="NCBI Taxonomy" id="1844966"/>
    <lineage>
        <taxon>Eukaryota</taxon>
        <taxon>Metazoa</taxon>
        <taxon>Spiralia</taxon>
        <taxon>Lophotrochozoa</taxon>
        <taxon>Platyhelminthes</taxon>
        <taxon>Monogenea</taxon>
        <taxon>Monopisthocotylea</taxon>
        <taxon>Dactylogyridea</taxon>
        <taxon>Ancyrocephalidae</taxon>
        <taxon>Cichlidogyrus</taxon>
    </lineage>
</organism>
<evidence type="ECO:0000259" key="2">
    <source>
        <dbReference type="Pfam" id="PF18111"/>
    </source>
</evidence>
<comment type="caution">
    <text evidence="3">The sequence shown here is derived from an EMBL/GenBank/DDBJ whole genome shotgun (WGS) entry which is preliminary data.</text>
</comment>
<evidence type="ECO:0000313" key="4">
    <source>
        <dbReference type="Proteomes" id="UP001626550"/>
    </source>
</evidence>
<reference evidence="3 4" key="1">
    <citation type="submission" date="2024-11" db="EMBL/GenBank/DDBJ databases">
        <title>Adaptive evolution of stress response genes in parasites aligns with host niche diversity.</title>
        <authorList>
            <person name="Hahn C."/>
            <person name="Resl P."/>
        </authorList>
    </citation>
    <scope>NUCLEOTIDE SEQUENCE [LARGE SCALE GENOMIC DNA]</scope>
    <source>
        <strain evidence="3">EGGRZ-B1_66</strain>
        <tissue evidence="3">Body</tissue>
    </source>
</reference>